<evidence type="ECO:0000256" key="1">
    <source>
        <dbReference type="ARBA" id="ARBA00004123"/>
    </source>
</evidence>
<evidence type="ECO:0000256" key="2">
    <source>
        <dbReference type="ARBA" id="ARBA00009389"/>
    </source>
</evidence>
<dbReference type="InParanoid" id="A0A0D2WRQ5"/>
<evidence type="ECO:0008006" key="7">
    <source>
        <dbReference type="Google" id="ProtNLM"/>
    </source>
</evidence>
<feature type="coiled-coil region" evidence="4">
    <location>
        <begin position="67"/>
        <end position="94"/>
    </location>
</feature>
<dbReference type="PANTHER" id="PTHR13168:SF0">
    <property type="entry name" value="C-MYC-BINDING PROTEIN"/>
    <property type="match status" value="1"/>
</dbReference>
<dbReference type="PRINTS" id="PR02028">
    <property type="entry name" value="CMYCBINDINGP"/>
</dbReference>
<gene>
    <name evidence="5" type="ORF">CAOG_005246</name>
</gene>
<protein>
    <recommendedName>
        <fullName evidence="7">c-Myc-binding protein</fullName>
    </recommendedName>
</protein>
<dbReference type="OMA" id="YKPIDSK"/>
<dbReference type="Proteomes" id="UP000008743">
    <property type="component" value="Unassembled WGS sequence"/>
</dbReference>
<dbReference type="RefSeq" id="XP_004346931.1">
    <property type="nucleotide sequence ID" value="XM_004346881.2"/>
</dbReference>
<proteinExistence type="inferred from homology"/>
<keyword evidence="4" id="KW-0175">Coiled coil</keyword>
<evidence type="ECO:0000313" key="6">
    <source>
        <dbReference type="Proteomes" id="UP000008743"/>
    </source>
</evidence>
<keyword evidence="6" id="KW-1185">Reference proteome</keyword>
<dbReference type="PhylomeDB" id="A0A0D2WRQ5"/>
<comment type="subcellular location">
    <subcellularLocation>
        <location evidence="1">Nucleus</location>
    </subcellularLocation>
</comment>
<dbReference type="PANTHER" id="PTHR13168">
    <property type="entry name" value="ASSOCIATE OF C-MYC AMY-1"/>
    <property type="match status" value="1"/>
</dbReference>
<reference evidence="6" key="1">
    <citation type="submission" date="2011-02" db="EMBL/GenBank/DDBJ databases">
        <title>The Genome Sequence of Capsaspora owczarzaki ATCC 30864.</title>
        <authorList>
            <person name="Russ C."/>
            <person name="Cuomo C."/>
            <person name="Burger G."/>
            <person name="Gray M.W."/>
            <person name="Holland P.W.H."/>
            <person name="King N."/>
            <person name="Lang F.B.F."/>
            <person name="Roger A.J."/>
            <person name="Ruiz-Trillo I."/>
            <person name="Young S.K."/>
            <person name="Zeng Q."/>
            <person name="Gargeya S."/>
            <person name="Alvarado L."/>
            <person name="Berlin A."/>
            <person name="Chapman S.B."/>
            <person name="Chen Z."/>
            <person name="Freedman E."/>
            <person name="Gellesch M."/>
            <person name="Goldberg J."/>
            <person name="Griggs A."/>
            <person name="Gujja S."/>
            <person name="Heilman E."/>
            <person name="Heiman D."/>
            <person name="Howarth C."/>
            <person name="Mehta T."/>
            <person name="Neiman D."/>
            <person name="Pearson M."/>
            <person name="Roberts A."/>
            <person name="Saif S."/>
            <person name="Shea T."/>
            <person name="Shenoy N."/>
            <person name="Sisk P."/>
            <person name="Stolte C."/>
            <person name="Sykes S."/>
            <person name="White J."/>
            <person name="Yandava C."/>
            <person name="Haas B."/>
            <person name="Nusbaum C."/>
            <person name="Birren B."/>
        </authorList>
    </citation>
    <scope>NUCLEOTIDE SEQUENCE</scope>
    <source>
        <strain evidence="6">ATCC 30864</strain>
    </source>
</reference>
<dbReference type="EMBL" id="KE346367">
    <property type="protein sequence ID" value="KJE94625.1"/>
    <property type="molecule type" value="Genomic_DNA"/>
</dbReference>
<dbReference type="InterPro" id="IPR026060">
    <property type="entry name" value="AMY1"/>
</dbReference>
<evidence type="ECO:0000313" key="5">
    <source>
        <dbReference type="EMBL" id="KJE94625.1"/>
    </source>
</evidence>
<dbReference type="eggNOG" id="ENOG502S7GH">
    <property type="taxonomic scope" value="Eukaryota"/>
</dbReference>
<sequence>MATQTSDARKEEFRKYLETNGVIDTLTQVLVGLYEEPNKPDNAMAFLKQSLSNVRSDGGAAAEPVDVDVLLKENQALKARVAELEKELASKSSE</sequence>
<dbReference type="GO" id="GO:0003713">
    <property type="term" value="F:transcription coactivator activity"/>
    <property type="evidence" value="ECO:0007669"/>
    <property type="project" value="InterPro"/>
</dbReference>
<dbReference type="GO" id="GO:0005634">
    <property type="term" value="C:nucleus"/>
    <property type="evidence" value="ECO:0007669"/>
    <property type="project" value="UniProtKB-SubCell"/>
</dbReference>
<organism evidence="5 6">
    <name type="scientific">Capsaspora owczarzaki (strain ATCC 30864)</name>
    <dbReference type="NCBI Taxonomy" id="595528"/>
    <lineage>
        <taxon>Eukaryota</taxon>
        <taxon>Filasterea</taxon>
        <taxon>Capsaspora</taxon>
    </lineage>
</organism>
<evidence type="ECO:0000256" key="3">
    <source>
        <dbReference type="ARBA" id="ARBA00023242"/>
    </source>
</evidence>
<dbReference type="AlphaFoldDB" id="A0A0D2WRQ5"/>
<evidence type="ECO:0000256" key="4">
    <source>
        <dbReference type="SAM" id="Coils"/>
    </source>
</evidence>
<keyword evidence="3" id="KW-0539">Nucleus</keyword>
<comment type="similarity">
    <text evidence="2">Belongs to the AMY1 family.</text>
</comment>
<dbReference type="STRING" id="595528.A0A0D2WRQ5"/>
<name>A0A0D2WRQ5_CAPO3</name>
<accession>A0A0D2WRQ5</accession>
<dbReference type="OrthoDB" id="524165at2759"/>